<gene>
    <name evidence="2" type="ORF">Cba03nite_51850</name>
</gene>
<proteinExistence type="predicted"/>
<evidence type="ECO:0000256" key="1">
    <source>
        <dbReference type="SAM" id="Phobius"/>
    </source>
</evidence>
<dbReference type="EMBL" id="BONF01000031">
    <property type="protein sequence ID" value="GIF83836.1"/>
    <property type="molecule type" value="Genomic_DNA"/>
</dbReference>
<organism evidence="2 3">
    <name type="scientific">Catellatospora bangladeshensis</name>
    <dbReference type="NCBI Taxonomy" id="310355"/>
    <lineage>
        <taxon>Bacteria</taxon>
        <taxon>Bacillati</taxon>
        <taxon>Actinomycetota</taxon>
        <taxon>Actinomycetes</taxon>
        <taxon>Micromonosporales</taxon>
        <taxon>Micromonosporaceae</taxon>
        <taxon>Catellatospora</taxon>
    </lineage>
</organism>
<protein>
    <submittedName>
        <fullName evidence="2">Uncharacterized protein</fullName>
    </submittedName>
</protein>
<keyword evidence="1" id="KW-1133">Transmembrane helix</keyword>
<dbReference type="PROSITE" id="PS51257">
    <property type="entry name" value="PROKAR_LIPOPROTEIN"/>
    <property type="match status" value="1"/>
</dbReference>
<comment type="caution">
    <text evidence="2">The sequence shown here is derived from an EMBL/GenBank/DDBJ whole genome shotgun (WGS) entry which is preliminary data.</text>
</comment>
<feature type="transmembrane region" description="Helical" evidence="1">
    <location>
        <begin position="7"/>
        <end position="29"/>
    </location>
</feature>
<keyword evidence="1" id="KW-0812">Transmembrane</keyword>
<keyword evidence="1" id="KW-0472">Membrane</keyword>
<feature type="transmembrane region" description="Helical" evidence="1">
    <location>
        <begin position="41"/>
        <end position="64"/>
    </location>
</feature>
<accession>A0A8J3JNA9</accession>
<evidence type="ECO:0000313" key="2">
    <source>
        <dbReference type="EMBL" id="GIF83836.1"/>
    </source>
</evidence>
<dbReference type="Proteomes" id="UP000601223">
    <property type="component" value="Unassembled WGS sequence"/>
</dbReference>
<keyword evidence="3" id="KW-1185">Reference proteome</keyword>
<name>A0A8J3JNA9_9ACTN</name>
<dbReference type="AlphaFoldDB" id="A0A8J3JNA9"/>
<dbReference type="RefSeq" id="WP_203751182.1">
    <property type="nucleotide sequence ID" value="NZ_BONF01000031.1"/>
</dbReference>
<feature type="transmembrane region" description="Helical" evidence="1">
    <location>
        <begin position="121"/>
        <end position="141"/>
    </location>
</feature>
<reference evidence="2 3" key="1">
    <citation type="submission" date="2021-01" db="EMBL/GenBank/DDBJ databases">
        <title>Whole genome shotgun sequence of Catellatospora bangladeshensis NBRC 107357.</title>
        <authorList>
            <person name="Komaki H."/>
            <person name="Tamura T."/>
        </authorList>
    </citation>
    <scope>NUCLEOTIDE SEQUENCE [LARGE SCALE GENOMIC DNA]</scope>
    <source>
        <strain evidence="2 3">NBRC 107357</strain>
    </source>
</reference>
<sequence length="255" mass="26878">MPPLPRLRWYAVGFALLACGLRIAAPYSWGLLAEDAYPLPAFLVELLLPLGLAVLVPVGGYHLVIRRYAQPPATFTATPDGFVAPTAPQGGHRAILAGFVLGGIPVTEAGPGGRVPVTDPALLGMSAVLAAACLALAVWALRRGPRVRLTPAGVEVRLLRTRRYGWDTLAPGGPPTPAPKQRELALAVGRADGSYQMKIVSFREAYVDGAFLAAAIRHYVEDPTHRAAIGTEAELHRLREALGVGASPAETAPLP</sequence>
<evidence type="ECO:0000313" key="3">
    <source>
        <dbReference type="Proteomes" id="UP000601223"/>
    </source>
</evidence>